<gene>
    <name evidence="3" type="ORF">RFI_13131</name>
</gene>
<evidence type="ECO:0000256" key="1">
    <source>
        <dbReference type="SAM" id="Coils"/>
    </source>
</evidence>
<dbReference type="Proteomes" id="UP000023152">
    <property type="component" value="Unassembled WGS sequence"/>
</dbReference>
<feature type="compositionally biased region" description="Basic residues" evidence="2">
    <location>
        <begin position="68"/>
        <end position="81"/>
    </location>
</feature>
<feature type="coiled-coil region" evidence="1">
    <location>
        <begin position="246"/>
        <end position="303"/>
    </location>
</feature>
<feature type="compositionally biased region" description="Basic and acidic residues" evidence="2">
    <location>
        <begin position="44"/>
        <end position="54"/>
    </location>
</feature>
<organism evidence="3 4">
    <name type="scientific">Reticulomyxa filosa</name>
    <dbReference type="NCBI Taxonomy" id="46433"/>
    <lineage>
        <taxon>Eukaryota</taxon>
        <taxon>Sar</taxon>
        <taxon>Rhizaria</taxon>
        <taxon>Retaria</taxon>
        <taxon>Foraminifera</taxon>
        <taxon>Monothalamids</taxon>
        <taxon>Reticulomyxidae</taxon>
        <taxon>Reticulomyxa</taxon>
    </lineage>
</organism>
<dbReference type="AlphaFoldDB" id="X6NE60"/>
<evidence type="ECO:0000256" key="2">
    <source>
        <dbReference type="SAM" id="MobiDB-lite"/>
    </source>
</evidence>
<reference evidence="3 4" key="1">
    <citation type="journal article" date="2013" name="Curr. Biol.">
        <title>The Genome of the Foraminiferan Reticulomyxa filosa.</title>
        <authorList>
            <person name="Glockner G."/>
            <person name="Hulsmann N."/>
            <person name="Schleicher M."/>
            <person name="Noegel A.A."/>
            <person name="Eichinger L."/>
            <person name="Gallinger C."/>
            <person name="Pawlowski J."/>
            <person name="Sierra R."/>
            <person name="Euteneuer U."/>
            <person name="Pillet L."/>
            <person name="Moustafa A."/>
            <person name="Platzer M."/>
            <person name="Groth M."/>
            <person name="Szafranski K."/>
            <person name="Schliwa M."/>
        </authorList>
    </citation>
    <scope>NUCLEOTIDE SEQUENCE [LARGE SCALE GENOMIC DNA]</scope>
</reference>
<keyword evidence="1" id="KW-0175">Coiled coil</keyword>
<proteinExistence type="predicted"/>
<accession>X6NE60</accession>
<keyword evidence="4" id="KW-1185">Reference proteome</keyword>
<name>X6NE60_RETFI</name>
<evidence type="ECO:0000313" key="4">
    <source>
        <dbReference type="Proteomes" id="UP000023152"/>
    </source>
</evidence>
<sequence>MSGSEQEDPNEDYVPNEELNEDANESPYEMEDFDSKPRRSSKAGSEKGSAKEIIIDGEDEEGEVATKKEKKKSEKSRKRKAASKEGDEEAEEGNEPPKKKRKVSNAAKGKEAQDVVEQYMKQFISPNQIRLSLLFFFCNQSKKKKIIFFSLYIVDFRSGTQSTTFTQLKEKKNTHKQTNSRANIAKSAVERENCQALVEKEILCCKKFGKNANVCIYWYDQDKIMEASKDGASNKETNTSEDAASLVTLQNTLNNLKAKFSTMQEEYTRLTQTPTDGDTESQLTKKKQEIARLTAVLKEKSEASNDKPRVSQEEIKQVKLNFYKFYKAWKERKQVCHQMIENIWSDKKIKDIIHNKLKGECDEDVGAKLDDFKQLFASTSLFYQQQNSGIIKKKKK</sequence>
<protein>
    <submittedName>
        <fullName evidence="3">Uncharacterized protein</fullName>
    </submittedName>
</protein>
<feature type="region of interest" description="Disordered" evidence="2">
    <location>
        <begin position="1"/>
        <end position="109"/>
    </location>
</feature>
<feature type="compositionally biased region" description="Acidic residues" evidence="2">
    <location>
        <begin position="1"/>
        <end position="32"/>
    </location>
</feature>
<evidence type="ECO:0000313" key="3">
    <source>
        <dbReference type="EMBL" id="ETO24029.1"/>
    </source>
</evidence>
<dbReference type="EMBL" id="ASPP01009499">
    <property type="protein sequence ID" value="ETO24029.1"/>
    <property type="molecule type" value="Genomic_DNA"/>
</dbReference>
<comment type="caution">
    <text evidence="3">The sequence shown here is derived from an EMBL/GenBank/DDBJ whole genome shotgun (WGS) entry which is preliminary data.</text>
</comment>